<name>K8EVY2_9CHLO</name>
<feature type="repeat" description="TPR" evidence="6">
    <location>
        <begin position="671"/>
        <end position="704"/>
    </location>
</feature>
<keyword evidence="9" id="KW-1185">Reference proteome</keyword>
<evidence type="ECO:0000256" key="5">
    <source>
        <dbReference type="ARBA" id="ARBA00038210"/>
    </source>
</evidence>
<feature type="compositionally biased region" description="Low complexity" evidence="7">
    <location>
        <begin position="27"/>
        <end position="39"/>
    </location>
</feature>
<evidence type="ECO:0000256" key="3">
    <source>
        <dbReference type="ARBA" id="ARBA00022803"/>
    </source>
</evidence>
<proteinExistence type="inferred from homology"/>
<dbReference type="GO" id="GO:0051301">
    <property type="term" value="P:cell division"/>
    <property type="evidence" value="ECO:0007669"/>
    <property type="project" value="TreeGrafter"/>
</dbReference>
<dbReference type="GeneID" id="19015516"/>
<dbReference type="GO" id="GO:0005680">
    <property type="term" value="C:anaphase-promoting complex"/>
    <property type="evidence" value="ECO:0007669"/>
    <property type="project" value="UniProtKB-ARBA"/>
</dbReference>
<dbReference type="RefSeq" id="XP_007513062.1">
    <property type="nucleotide sequence ID" value="XM_007513000.1"/>
</dbReference>
<evidence type="ECO:0000256" key="6">
    <source>
        <dbReference type="PROSITE-ProRule" id="PRU00339"/>
    </source>
</evidence>
<dbReference type="KEGG" id="bpg:Bathy05g00120"/>
<dbReference type="PANTHER" id="PTHR12558:SF13">
    <property type="entry name" value="CELL DIVISION CYCLE PROTEIN 27 HOMOLOG"/>
    <property type="match status" value="1"/>
</dbReference>
<feature type="compositionally biased region" description="Basic and acidic residues" evidence="7">
    <location>
        <begin position="1"/>
        <end position="11"/>
    </location>
</feature>
<dbReference type="Gene3D" id="1.25.40.10">
    <property type="entry name" value="Tetratricopeptide repeat domain"/>
    <property type="match status" value="5"/>
</dbReference>
<feature type="repeat" description="TPR" evidence="6">
    <location>
        <begin position="909"/>
        <end position="942"/>
    </location>
</feature>
<comment type="subcellular location">
    <subcellularLocation>
        <location evidence="1">Nucleus</location>
    </subcellularLocation>
</comment>
<dbReference type="eggNOG" id="KOG1126">
    <property type="taxonomic scope" value="Eukaryota"/>
</dbReference>
<dbReference type="Pfam" id="PF13432">
    <property type="entry name" value="TPR_16"/>
    <property type="match status" value="1"/>
</dbReference>
<feature type="repeat" description="TPR" evidence="6">
    <location>
        <begin position="841"/>
        <end position="874"/>
    </location>
</feature>
<evidence type="ECO:0000256" key="2">
    <source>
        <dbReference type="ARBA" id="ARBA00022737"/>
    </source>
</evidence>
<reference evidence="8 9" key="1">
    <citation type="submission" date="2011-10" db="EMBL/GenBank/DDBJ databases">
        <authorList>
            <person name="Genoscope - CEA"/>
        </authorList>
    </citation>
    <scope>NUCLEOTIDE SEQUENCE [LARGE SCALE GENOMIC DNA]</scope>
    <source>
        <strain evidence="8 9">RCC 1105</strain>
    </source>
</reference>
<dbReference type="FunFam" id="1.25.40.10:FF:000018">
    <property type="entry name" value="Cell division cycle protein 27 homolog B"/>
    <property type="match status" value="1"/>
</dbReference>
<dbReference type="GO" id="GO:0016567">
    <property type="term" value="P:protein ubiquitination"/>
    <property type="evidence" value="ECO:0007669"/>
    <property type="project" value="TreeGrafter"/>
</dbReference>
<sequence>MTRRTSAEKRNSSATIGENTRMKTMETTTTQQQQQQQQQNENNLKDDFYDEGEKKNVVEEEEEEEEGVDAEMYLQMCVSNAMHKMEYQNAIFIAERLFAVSKTEENALTLARCYRLNKQPYRTYEILKDRRSRDSRYFFASAAYEIGKLADAETTLTEVIDYEDLYFYSDDETDDEDDDYRGEENRNPNIEKATKREMRKRAMEEENATIPGGAYGEHLLGKIAKDTGRRQLAIDCFKRALELDPFMWAAFNELCSMGADDITFAHTKRVETMMMRKRTSFDREEEDVIFFGAPNFNAANVFSPEVFSTGGGGGGGGGGSRYTHSNINSSMFLRRKPAMTFNSSIRSRGFPGNHTATGPMTVTRGAESALPPFDLGDHDGQHQQQQHQQQRNPADGMRYVTPSPLHLGIHETPVVPRKPPQHGGKPPASTASTAFNTNDPVVLTQQTAPLGGDGVSSNPFNDRRKFMDEGKLRKVSGRLFGDAPESAITTSTTATTTHAAHVEALGNAEVGLRRSSRLASQGAAPSAAPVPPASNIFALGTQTPSIASTPMTPAQMFDQTTTTAKKNDVGMHARMMTEEDHNRANQHLHSFSQFQLQQQNQQHIVAMHRSAVMSTQNVGEETKLVIPKDSVAMVARIFHPIMSGARHLAMFRCHEAIAALRTCSPEQFETGYVLTQIGRAYAEAVEYTESARAFERAREIAPHNLDGIDCYSTVLWHLKREVELSHLAREAQTIDRLHPHTWCALGNCFSLQREHDSALRFFARAIQLNPKYAYGYTLRGHEHFANEDFEKATECYRAALSLDPRHYNAWYGLGTVYFRQEKYEMSEHHFKHAIEINSKSSVLFCYLGMAQHALRKTEKAYVSLQKAIQLDERNPLAKYEKASVLMSEERYSEALDELEQLREVAPREASVYFLMGRIFKKLEMPNRAMLNFSLALDLKPSSADVNSIKAAIEKLHVPEEEEEEEL</sequence>
<feature type="region of interest" description="Disordered" evidence="7">
    <location>
        <begin position="1"/>
        <end position="66"/>
    </location>
</feature>
<dbReference type="PANTHER" id="PTHR12558">
    <property type="entry name" value="CELL DIVISION CYCLE 16,23,27"/>
    <property type="match status" value="1"/>
</dbReference>
<feature type="repeat" description="TPR" evidence="6">
    <location>
        <begin position="807"/>
        <end position="840"/>
    </location>
</feature>
<dbReference type="PROSITE" id="PS50005">
    <property type="entry name" value="TPR"/>
    <property type="match status" value="7"/>
</dbReference>
<dbReference type="Proteomes" id="UP000198341">
    <property type="component" value="Chromosome 5"/>
</dbReference>
<dbReference type="GO" id="GO:0031145">
    <property type="term" value="P:anaphase-promoting complex-dependent catabolic process"/>
    <property type="evidence" value="ECO:0007669"/>
    <property type="project" value="TreeGrafter"/>
</dbReference>
<dbReference type="STRING" id="41875.K8EVY2"/>
<evidence type="ECO:0000313" key="8">
    <source>
        <dbReference type="EMBL" id="CCO16620.1"/>
    </source>
</evidence>
<organism evidence="8 9">
    <name type="scientific">Bathycoccus prasinos</name>
    <dbReference type="NCBI Taxonomy" id="41875"/>
    <lineage>
        <taxon>Eukaryota</taxon>
        <taxon>Viridiplantae</taxon>
        <taxon>Chlorophyta</taxon>
        <taxon>Mamiellophyceae</taxon>
        <taxon>Mamiellales</taxon>
        <taxon>Bathycoccaceae</taxon>
        <taxon>Bathycoccus</taxon>
    </lineage>
</organism>
<feature type="repeat" description="TPR" evidence="6">
    <location>
        <begin position="739"/>
        <end position="772"/>
    </location>
</feature>
<feature type="repeat" description="TPR" evidence="6">
    <location>
        <begin position="773"/>
        <end position="806"/>
    </location>
</feature>
<feature type="region of interest" description="Disordered" evidence="7">
    <location>
        <begin position="343"/>
        <end position="395"/>
    </location>
</feature>
<dbReference type="OrthoDB" id="498366at2759"/>
<dbReference type="SUPFAM" id="SSF48452">
    <property type="entry name" value="TPR-like"/>
    <property type="match status" value="3"/>
</dbReference>
<dbReference type="GO" id="GO:0005737">
    <property type="term" value="C:cytoplasm"/>
    <property type="evidence" value="ECO:0007669"/>
    <property type="project" value="TreeGrafter"/>
</dbReference>
<evidence type="ECO:0000313" key="9">
    <source>
        <dbReference type="Proteomes" id="UP000198341"/>
    </source>
</evidence>
<dbReference type="Pfam" id="PF12895">
    <property type="entry name" value="ANAPC3"/>
    <property type="match status" value="1"/>
</dbReference>
<evidence type="ECO:0000256" key="7">
    <source>
        <dbReference type="SAM" id="MobiDB-lite"/>
    </source>
</evidence>
<gene>
    <name evidence="8" type="ORF">Bathy05g00120</name>
</gene>
<keyword evidence="3 6" id="KW-0802">TPR repeat</keyword>
<feature type="region of interest" description="Disordered" evidence="7">
    <location>
        <begin position="416"/>
        <end position="435"/>
    </location>
</feature>
<evidence type="ECO:0000256" key="4">
    <source>
        <dbReference type="ARBA" id="ARBA00023242"/>
    </source>
</evidence>
<dbReference type="EMBL" id="FO082274">
    <property type="protein sequence ID" value="CCO16620.1"/>
    <property type="molecule type" value="Genomic_DNA"/>
</dbReference>
<keyword evidence="2" id="KW-0677">Repeat</keyword>
<comment type="similarity">
    <text evidence="5">Belongs to the APC3/CDC27 family.</text>
</comment>
<dbReference type="Pfam" id="PF13181">
    <property type="entry name" value="TPR_8"/>
    <property type="match status" value="2"/>
</dbReference>
<evidence type="ECO:0000256" key="1">
    <source>
        <dbReference type="ARBA" id="ARBA00004123"/>
    </source>
</evidence>
<protein>
    <submittedName>
        <fullName evidence="8">Uncharacterized protein</fullName>
    </submittedName>
</protein>
<feature type="compositionally biased region" description="Basic and acidic residues" evidence="7">
    <location>
        <begin position="43"/>
        <end position="58"/>
    </location>
</feature>
<dbReference type="AlphaFoldDB" id="K8EVY2"/>
<feature type="repeat" description="TPR" evidence="6">
    <location>
        <begin position="214"/>
        <end position="247"/>
    </location>
</feature>
<dbReference type="InterPro" id="IPR019734">
    <property type="entry name" value="TPR_rpt"/>
</dbReference>
<dbReference type="InterPro" id="IPR011990">
    <property type="entry name" value="TPR-like_helical_dom_sf"/>
</dbReference>
<dbReference type="GO" id="GO:0007091">
    <property type="term" value="P:metaphase/anaphase transition of mitotic cell cycle"/>
    <property type="evidence" value="ECO:0007669"/>
    <property type="project" value="TreeGrafter"/>
</dbReference>
<dbReference type="SMART" id="SM00028">
    <property type="entry name" value="TPR"/>
    <property type="match status" value="9"/>
</dbReference>
<keyword evidence="4" id="KW-0539">Nucleus</keyword>
<accession>K8EVY2</accession>